<dbReference type="PROSITE" id="PS00115">
    <property type="entry name" value="RNA_POL_II_REPEAT"/>
    <property type="match status" value="1"/>
</dbReference>
<feature type="region of interest" description="Disordered" evidence="12">
    <location>
        <begin position="1"/>
        <end position="22"/>
    </location>
</feature>
<feature type="coiled-coil region" evidence="11">
    <location>
        <begin position="159"/>
        <end position="186"/>
    </location>
</feature>
<protein>
    <submittedName>
        <fullName evidence="15">RING-type domain-containing protein</fullName>
    </submittedName>
</protein>
<reference evidence="15" key="1">
    <citation type="submission" date="2022-11" db="UniProtKB">
        <authorList>
            <consortium name="WormBaseParasite"/>
        </authorList>
    </citation>
    <scope>IDENTIFICATION</scope>
</reference>
<evidence type="ECO:0000256" key="2">
    <source>
        <dbReference type="ARBA" id="ARBA00022553"/>
    </source>
</evidence>
<feature type="domain" description="RING-type" evidence="13">
    <location>
        <begin position="189"/>
        <end position="224"/>
    </location>
</feature>
<dbReference type="Proteomes" id="UP000887540">
    <property type="component" value="Unplaced"/>
</dbReference>
<keyword evidence="4" id="KW-0677">Repeat</keyword>
<keyword evidence="2" id="KW-0597">Phosphoprotein</keyword>
<keyword evidence="8" id="KW-0804">Transcription</keyword>
<dbReference type="Gene3D" id="3.30.40.10">
    <property type="entry name" value="Zinc/RING finger domain, C3HC4 (zinc finger)"/>
    <property type="match status" value="1"/>
</dbReference>
<sequence length="236" mass="26267">MDSDTEQNPNSRPDSPSSSIAAWSPVPMNFIRSPSYSPTSPTYILTSPDDSPRSPSYSPSPIYTPYDLGSPATIVLNSEDSDYISSPDYNENSLDNRFSVVFSPSPQHLDATQDSQYGPSSPDSLRSVSPIEIERRATHSPSLQPVDYDQYFAPNLDGASTSKNSVESLKARVRDLEKENEKLKRDFTCIICLTERRNSIFMPCCHFNTCEGCAAKLELCAVCRSEIRGRLKIFEN</sequence>
<evidence type="ECO:0000313" key="15">
    <source>
        <dbReference type="WBParaSite" id="ACRNAN_Path_250.g936.t1"/>
    </source>
</evidence>
<dbReference type="InterPro" id="IPR000684">
    <property type="entry name" value="RNA_pol_II_repeat_euk"/>
</dbReference>
<dbReference type="PANTHER" id="PTHR10044">
    <property type="entry name" value="INHIBITOR OF APOPTOSIS"/>
    <property type="match status" value="1"/>
</dbReference>
<evidence type="ECO:0000256" key="12">
    <source>
        <dbReference type="SAM" id="MobiDB-lite"/>
    </source>
</evidence>
<keyword evidence="14" id="KW-1185">Reference proteome</keyword>
<organism evidence="14 15">
    <name type="scientific">Acrobeloides nanus</name>
    <dbReference type="NCBI Taxonomy" id="290746"/>
    <lineage>
        <taxon>Eukaryota</taxon>
        <taxon>Metazoa</taxon>
        <taxon>Ecdysozoa</taxon>
        <taxon>Nematoda</taxon>
        <taxon>Chromadorea</taxon>
        <taxon>Rhabditida</taxon>
        <taxon>Tylenchina</taxon>
        <taxon>Cephalobomorpha</taxon>
        <taxon>Cephaloboidea</taxon>
        <taxon>Cephalobidae</taxon>
        <taxon>Acrobeloides</taxon>
    </lineage>
</organism>
<evidence type="ECO:0000256" key="8">
    <source>
        <dbReference type="ARBA" id="ARBA00023163"/>
    </source>
</evidence>
<evidence type="ECO:0000256" key="5">
    <source>
        <dbReference type="ARBA" id="ARBA00022771"/>
    </source>
</evidence>
<evidence type="ECO:0000259" key="13">
    <source>
        <dbReference type="PROSITE" id="PS50089"/>
    </source>
</evidence>
<dbReference type="GO" id="GO:0006366">
    <property type="term" value="P:transcription by RNA polymerase II"/>
    <property type="evidence" value="ECO:0007669"/>
    <property type="project" value="InterPro"/>
</dbReference>
<proteinExistence type="predicted"/>
<keyword evidence="5 10" id="KW-0863">Zinc-finger</keyword>
<keyword evidence="9" id="KW-0539">Nucleus</keyword>
<evidence type="ECO:0000256" key="1">
    <source>
        <dbReference type="ARBA" id="ARBA00004123"/>
    </source>
</evidence>
<dbReference type="InterPro" id="IPR001841">
    <property type="entry name" value="Znf_RING"/>
</dbReference>
<evidence type="ECO:0000256" key="4">
    <source>
        <dbReference type="ARBA" id="ARBA00022737"/>
    </source>
</evidence>
<dbReference type="InterPro" id="IPR050784">
    <property type="entry name" value="IAP"/>
</dbReference>
<dbReference type="PROSITE" id="PS50089">
    <property type="entry name" value="ZF_RING_2"/>
    <property type="match status" value="1"/>
</dbReference>
<name>A0A914C4D0_9BILA</name>
<feature type="region of interest" description="Disordered" evidence="12">
    <location>
        <begin position="37"/>
        <end position="64"/>
    </location>
</feature>
<comment type="subcellular location">
    <subcellularLocation>
        <location evidence="1">Nucleus</location>
    </subcellularLocation>
</comment>
<dbReference type="GO" id="GO:0008270">
    <property type="term" value="F:zinc ion binding"/>
    <property type="evidence" value="ECO:0007669"/>
    <property type="project" value="UniProtKB-KW"/>
</dbReference>
<keyword evidence="7" id="KW-0238">DNA-binding</keyword>
<keyword evidence="6" id="KW-0862">Zinc</keyword>
<evidence type="ECO:0000313" key="14">
    <source>
        <dbReference type="Proteomes" id="UP000887540"/>
    </source>
</evidence>
<keyword evidence="3" id="KW-0479">Metal-binding</keyword>
<evidence type="ECO:0000256" key="9">
    <source>
        <dbReference type="ARBA" id="ARBA00023242"/>
    </source>
</evidence>
<evidence type="ECO:0000256" key="6">
    <source>
        <dbReference type="ARBA" id="ARBA00022833"/>
    </source>
</evidence>
<dbReference type="SUPFAM" id="SSF57850">
    <property type="entry name" value="RING/U-box"/>
    <property type="match status" value="1"/>
</dbReference>
<dbReference type="GO" id="GO:0005634">
    <property type="term" value="C:nucleus"/>
    <property type="evidence" value="ECO:0007669"/>
    <property type="project" value="UniProtKB-SubCell"/>
</dbReference>
<dbReference type="Pfam" id="PF13920">
    <property type="entry name" value="zf-C3HC4_3"/>
    <property type="match status" value="1"/>
</dbReference>
<dbReference type="GO" id="GO:0003677">
    <property type="term" value="F:DNA binding"/>
    <property type="evidence" value="ECO:0007669"/>
    <property type="project" value="UniProtKB-KW"/>
</dbReference>
<feature type="compositionally biased region" description="Low complexity" evidence="12">
    <location>
        <begin position="8"/>
        <end position="19"/>
    </location>
</feature>
<keyword evidence="11" id="KW-0175">Coiled coil</keyword>
<evidence type="ECO:0000256" key="11">
    <source>
        <dbReference type="SAM" id="Coils"/>
    </source>
</evidence>
<evidence type="ECO:0000256" key="7">
    <source>
        <dbReference type="ARBA" id="ARBA00023125"/>
    </source>
</evidence>
<dbReference type="InterPro" id="IPR013083">
    <property type="entry name" value="Znf_RING/FYVE/PHD"/>
</dbReference>
<feature type="region of interest" description="Disordered" evidence="12">
    <location>
        <begin position="104"/>
        <end position="126"/>
    </location>
</feature>
<accession>A0A914C4D0</accession>
<evidence type="ECO:0000256" key="10">
    <source>
        <dbReference type="PROSITE-ProRule" id="PRU00175"/>
    </source>
</evidence>
<dbReference type="WBParaSite" id="ACRNAN_Path_250.g936.t1">
    <property type="protein sequence ID" value="ACRNAN_Path_250.g936.t1"/>
    <property type="gene ID" value="ACRNAN_Path_250.g936"/>
</dbReference>
<dbReference type="AlphaFoldDB" id="A0A914C4D0"/>
<evidence type="ECO:0000256" key="3">
    <source>
        <dbReference type="ARBA" id="ARBA00022723"/>
    </source>
</evidence>